<dbReference type="SUPFAM" id="SSF102114">
    <property type="entry name" value="Radical SAM enzymes"/>
    <property type="match status" value="1"/>
</dbReference>
<dbReference type="InterPro" id="IPR007197">
    <property type="entry name" value="rSAM"/>
</dbReference>
<dbReference type="PANTHER" id="PTHR30352:SF2">
    <property type="entry name" value="ANAEROBIC RIBONUCLEOSIDE-TRIPHOSPHATE REDUCTASE-ACTIVATING PROTEIN"/>
    <property type="match status" value="1"/>
</dbReference>
<accession>A0A6G9YBR0</accession>
<dbReference type="InterPro" id="IPR058240">
    <property type="entry name" value="rSAM_sf"/>
</dbReference>
<dbReference type="KEGG" id="nah:F5544_13035"/>
<keyword evidence="6" id="KW-0411">Iron-sulfur</keyword>
<dbReference type="AlphaFoldDB" id="A0A6G9YBR0"/>
<dbReference type="SFLD" id="SFLDS00029">
    <property type="entry name" value="Radical_SAM"/>
    <property type="match status" value="1"/>
</dbReference>
<dbReference type="Gene3D" id="3.20.20.70">
    <property type="entry name" value="Aldolase class I"/>
    <property type="match status" value="1"/>
</dbReference>
<evidence type="ECO:0000256" key="3">
    <source>
        <dbReference type="ARBA" id="ARBA00022691"/>
    </source>
</evidence>
<dbReference type="Pfam" id="PF13353">
    <property type="entry name" value="Fer4_12"/>
    <property type="match status" value="1"/>
</dbReference>
<dbReference type="SFLD" id="SFLDG01063">
    <property type="entry name" value="activating_enzymes__group_1"/>
    <property type="match status" value="1"/>
</dbReference>
<keyword evidence="3" id="KW-0949">S-adenosyl-L-methionine</keyword>
<dbReference type="GO" id="GO:0051539">
    <property type="term" value="F:4 iron, 4 sulfur cluster binding"/>
    <property type="evidence" value="ECO:0007669"/>
    <property type="project" value="UniProtKB-KW"/>
</dbReference>
<evidence type="ECO:0000256" key="1">
    <source>
        <dbReference type="ARBA" id="ARBA00001966"/>
    </source>
</evidence>
<dbReference type="RefSeq" id="WP_203217552.1">
    <property type="nucleotide sequence ID" value="NZ_CP046172.1"/>
</dbReference>
<protein>
    <submittedName>
        <fullName evidence="7">4Fe-4S cluster-binding domain-containing protein</fullName>
    </submittedName>
</protein>
<dbReference type="SFLD" id="SFLDG01066">
    <property type="entry name" value="organic_radical-activating_enz"/>
    <property type="match status" value="1"/>
</dbReference>
<reference evidence="7 8" key="1">
    <citation type="journal article" date="2019" name="ACS Chem. Biol.">
        <title>Identification and Mobilization of a Cryptic Antibiotic Biosynthesis Gene Locus from a Human-Pathogenic Nocardia Isolate.</title>
        <authorList>
            <person name="Herisse M."/>
            <person name="Ishida K."/>
            <person name="Porter J.L."/>
            <person name="Howden B."/>
            <person name="Hertweck C."/>
            <person name="Stinear T.P."/>
            <person name="Pidot S.J."/>
        </authorList>
    </citation>
    <scope>NUCLEOTIDE SEQUENCE [LARGE SCALE GENOMIC DNA]</scope>
    <source>
        <strain evidence="7 8">AUSMDU00012717</strain>
    </source>
</reference>
<dbReference type="Proteomes" id="UP000503540">
    <property type="component" value="Chromosome"/>
</dbReference>
<evidence type="ECO:0000256" key="4">
    <source>
        <dbReference type="ARBA" id="ARBA00022723"/>
    </source>
</evidence>
<gene>
    <name evidence="7" type="ORF">F5544_13035</name>
</gene>
<evidence type="ECO:0000313" key="8">
    <source>
        <dbReference type="Proteomes" id="UP000503540"/>
    </source>
</evidence>
<dbReference type="InterPro" id="IPR034457">
    <property type="entry name" value="Organic_radical-activating"/>
</dbReference>
<keyword evidence="5" id="KW-0408">Iron</keyword>
<keyword evidence="8" id="KW-1185">Reference proteome</keyword>
<evidence type="ECO:0000256" key="5">
    <source>
        <dbReference type="ARBA" id="ARBA00023004"/>
    </source>
</evidence>
<dbReference type="GO" id="GO:0046872">
    <property type="term" value="F:metal ion binding"/>
    <property type="evidence" value="ECO:0007669"/>
    <property type="project" value="UniProtKB-KW"/>
</dbReference>
<evidence type="ECO:0000256" key="2">
    <source>
        <dbReference type="ARBA" id="ARBA00022485"/>
    </source>
</evidence>
<comment type="cofactor">
    <cofactor evidence="1">
        <name>[4Fe-4S] cluster</name>
        <dbReference type="ChEBI" id="CHEBI:49883"/>
    </cofactor>
</comment>
<keyword evidence="2" id="KW-0004">4Fe-4S</keyword>
<organism evidence="7 8">
    <name type="scientific">Nocardia arthritidis</name>
    <dbReference type="NCBI Taxonomy" id="228602"/>
    <lineage>
        <taxon>Bacteria</taxon>
        <taxon>Bacillati</taxon>
        <taxon>Actinomycetota</taxon>
        <taxon>Actinomycetes</taxon>
        <taxon>Mycobacteriales</taxon>
        <taxon>Nocardiaceae</taxon>
        <taxon>Nocardia</taxon>
    </lineage>
</organism>
<dbReference type="PANTHER" id="PTHR30352">
    <property type="entry name" value="PYRUVATE FORMATE-LYASE-ACTIVATING ENZYME"/>
    <property type="match status" value="1"/>
</dbReference>
<proteinExistence type="predicted"/>
<dbReference type="EMBL" id="CP046172">
    <property type="protein sequence ID" value="QIS10496.1"/>
    <property type="molecule type" value="Genomic_DNA"/>
</dbReference>
<dbReference type="GO" id="GO:0043365">
    <property type="term" value="F:[formate-C-acetyltransferase]-activating enzyme activity"/>
    <property type="evidence" value="ECO:0007669"/>
    <property type="project" value="InterPro"/>
</dbReference>
<evidence type="ECO:0000313" key="7">
    <source>
        <dbReference type="EMBL" id="QIS10496.1"/>
    </source>
</evidence>
<name>A0A6G9YBR0_9NOCA</name>
<dbReference type="GO" id="GO:0004748">
    <property type="term" value="F:ribonucleoside-diphosphate reductase activity, thioredoxin disulfide as acceptor"/>
    <property type="evidence" value="ECO:0007669"/>
    <property type="project" value="TreeGrafter"/>
</dbReference>
<evidence type="ECO:0000256" key="6">
    <source>
        <dbReference type="ARBA" id="ARBA00023014"/>
    </source>
</evidence>
<sequence length="214" mass="23131">MGEEIEAADGMLNIAATALATNSLGPGRRAVVWVQGCPFSCRGCIAPEWIPFRTQRLVRPGELAAELLRGPAFDGLTLSGGEPMAQAAGLAELVRHVRGEKDVTVVCFTGFTLRRLRRDPPLPGVAELLSVVDVLIDGQYVVARNDGRGLRGSTNQRVHRLTDRLRDCGYDFENRPRSAELRIDERAVTLIGVPPPGLLETLDEVIDGLPGGAR</sequence>
<dbReference type="SFLD" id="SFLDF00299">
    <property type="entry name" value="anaerobic_ribonucleoside-triph"/>
    <property type="match status" value="1"/>
</dbReference>
<dbReference type="InterPro" id="IPR013785">
    <property type="entry name" value="Aldolase_TIM"/>
</dbReference>
<dbReference type="InterPro" id="IPR012837">
    <property type="entry name" value="NrdG"/>
</dbReference>
<keyword evidence="4" id="KW-0479">Metal-binding</keyword>